<feature type="non-terminal residue" evidence="3">
    <location>
        <position position="1"/>
    </location>
</feature>
<dbReference type="GO" id="GO:0003677">
    <property type="term" value="F:DNA binding"/>
    <property type="evidence" value="ECO:0007669"/>
    <property type="project" value="InterPro"/>
</dbReference>
<feature type="domain" description="Xylanolytic transcriptional activator regulatory" evidence="2">
    <location>
        <begin position="209"/>
        <end position="393"/>
    </location>
</feature>
<dbReference type="PANTHER" id="PTHR47425:SF2">
    <property type="entry name" value="FARB-RELATED"/>
    <property type="match status" value="1"/>
</dbReference>
<dbReference type="Proteomes" id="UP000258309">
    <property type="component" value="Unassembled WGS sequence"/>
</dbReference>
<dbReference type="CDD" id="cd12148">
    <property type="entry name" value="fungal_TF_MHR"/>
    <property type="match status" value="1"/>
</dbReference>
<dbReference type="Pfam" id="PF04082">
    <property type="entry name" value="Fungal_trans"/>
    <property type="match status" value="1"/>
</dbReference>
<evidence type="ECO:0000259" key="2">
    <source>
        <dbReference type="Pfam" id="PF04082"/>
    </source>
</evidence>
<evidence type="ECO:0000256" key="1">
    <source>
        <dbReference type="ARBA" id="ARBA00023242"/>
    </source>
</evidence>
<proteinExistence type="predicted"/>
<feature type="non-terminal residue" evidence="3">
    <location>
        <position position="464"/>
    </location>
</feature>
<dbReference type="GO" id="GO:0006351">
    <property type="term" value="P:DNA-templated transcription"/>
    <property type="evidence" value="ECO:0007669"/>
    <property type="project" value="InterPro"/>
</dbReference>
<dbReference type="InterPro" id="IPR007219">
    <property type="entry name" value="XnlR_reg_dom"/>
</dbReference>
<dbReference type="GO" id="GO:0008270">
    <property type="term" value="F:zinc ion binding"/>
    <property type="evidence" value="ECO:0007669"/>
    <property type="project" value="InterPro"/>
</dbReference>
<comment type="caution">
    <text evidence="3">The sequence shown here is derived from an EMBL/GenBank/DDBJ whole genome shotgun (WGS) entry which is preliminary data.</text>
</comment>
<keyword evidence="1" id="KW-0539">Nucleus</keyword>
<sequence>MRTGDGQNPALPFCYAGPSGDLGNWRSGEMGIRGTVAEAPLGTDIRQPSNKIASSYTKPHLSRREEMTDIMSLNYNGRSTSETDKTLLAKSFCNSHLANNASYNTSKGNGTSAAAGCNVPNISVLFICYSFLNAQSLPSLEPQEAAFLEARGCLHVPSGQVLDTFVRHYFLYVHPSLPLIDEAEFWKIYRGEDSSRCIPLLLFKAMLFAAACLLYDFKIERDNFVIAQAALLLSYHSSSSDQLSNTTWLTVAIQNARFENAHQYDYNPITTTIRRKKSDLKRLWWCCCLRDRNLAISLRRPLQITTDNFNFNQGCLTTVDLEGEIYHSSVYSPDIKTDLSKIVVSHCQLAVAVTKLVVTVYPAKGFDHSKLRTKDELIERLHILDDARSLLDQWKRSSVISSDFLPGNVHTSVLLNTIMISLHYYKVPSDKRGSVHYVATDPNKPQCAVIINVDRQGETRAHPQ</sequence>
<accession>A0A3E2H4V1</accession>
<organism evidence="3 4">
    <name type="scientific">Scytalidium lignicola</name>
    <name type="common">Hyphomycete</name>
    <dbReference type="NCBI Taxonomy" id="5539"/>
    <lineage>
        <taxon>Eukaryota</taxon>
        <taxon>Fungi</taxon>
        <taxon>Dikarya</taxon>
        <taxon>Ascomycota</taxon>
        <taxon>Pezizomycotina</taxon>
        <taxon>Leotiomycetes</taxon>
        <taxon>Leotiomycetes incertae sedis</taxon>
        <taxon>Scytalidium</taxon>
    </lineage>
</organism>
<dbReference type="OrthoDB" id="4161332at2759"/>
<dbReference type="InterPro" id="IPR052761">
    <property type="entry name" value="Fungal_Detox/Toxin_TFs"/>
</dbReference>
<evidence type="ECO:0000313" key="3">
    <source>
        <dbReference type="EMBL" id="RFU28416.1"/>
    </source>
</evidence>
<dbReference type="AlphaFoldDB" id="A0A3E2H4V1"/>
<name>A0A3E2H4V1_SCYLI</name>
<dbReference type="PANTHER" id="PTHR47425">
    <property type="entry name" value="FARB-RELATED"/>
    <property type="match status" value="1"/>
</dbReference>
<protein>
    <recommendedName>
        <fullName evidence="2">Xylanolytic transcriptional activator regulatory domain-containing protein</fullName>
    </recommendedName>
</protein>
<dbReference type="EMBL" id="NCSJ02000164">
    <property type="protein sequence ID" value="RFU28416.1"/>
    <property type="molecule type" value="Genomic_DNA"/>
</dbReference>
<reference evidence="3 4" key="1">
    <citation type="submission" date="2018-05" db="EMBL/GenBank/DDBJ databases">
        <title>Draft genome sequence of Scytalidium lignicola DSM 105466, a ubiquitous saprotrophic fungus.</title>
        <authorList>
            <person name="Buettner E."/>
            <person name="Gebauer A.M."/>
            <person name="Hofrichter M."/>
            <person name="Liers C."/>
            <person name="Kellner H."/>
        </authorList>
    </citation>
    <scope>NUCLEOTIDE SEQUENCE [LARGE SCALE GENOMIC DNA]</scope>
    <source>
        <strain evidence="3 4">DSM 105466</strain>
    </source>
</reference>
<gene>
    <name evidence="3" type="ORF">B7463_g7917</name>
</gene>
<keyword evidence="4" id="KW-1185">Reference proteome</keyword>
<evidence type="ECO:0000313" key="4">
    <source>
        <dbReference type="Proteomes" id="UP000258309"/>
    </source>
</evidence>
<dbReference type="STRING" id="5539.A0A3E2H4V1"/>